<comment type="caution">
    <text evidence="1">The sequence shown here is derived from an EMBL/GenBank/DDBJ whole genome shotgun (WGS) entry which is preliminary data.</text>
</comment>
<organism evidence="1 2">
    <name type="scientific">Butyricimonas virosa</name>
    <dbReference type="NCBI Taxonomy" id="544645"/>
    <lineage>
        <taxon>Bacteria</taxon>
        <taxon>Pseudomonadati</taxon>
        <taxon>Bacteroidota</taxon>
        <taxon>Bacteroidia</taxon>
        <taxon>Bacteroidales</taxon>
        <taxon>Odoribacteraceae</taxon>
        <taxon>Butyricimonas</taxon>
    </lineage>
</organism>
<proteinExistence type="predicted"/>
<sequence>MEEWKEELAKCEEVKDWDAALKLTQKVIEDDPDNIDVYLLTNYLLMNLLVEEDYEFAKTDYYSGLLKRYFNESYVKFSQEPEYLFYTAITASMSEWFMGINDKEVYYKMFRRALEIRHDNALYLWGNYAYLPLKNVSKAVYYAKIILNNDLIKLSLCDKGALGGYVVEMIKATIKYEL</sequence>
<dbReference type="Gene3D" id="1.25.40.10">
    <property type="entry name" value="Tetratricopeptide repeat domain"/>
    <property type="match status" value="1"/>
</dbReference>
<name>A0A412WSW6_9BACT</name>
<dbReference type="EMBL" id="QRZA01000060">
    <property type="protein sequence ID" value="RGV30302.1"/>
    <property type="molecule type" value="Genomic_DNA"/>
</dbReference>
<accession>A0A412WSW6</accession>
<dbReference type="RefSeq" id="WP_118261671.1">
    <property type="nucleotide sequence ID" value="NZ_CALBWO010000004.1"/>
</dbReference>
<dbReference type="SUPFAM" id="SSF81901">
    <property type="entry name" value="HCP-like"/>
    <property type="match status" value="1"/>
</dbReference>
<protein>
    <recommendedName>
        <fullName evidence="3">Tetratricopeptide repeat protein</fullName>
    </recommendedName>
</protein>
<evidence type="ECO:0000313" key="2">
    <source>
        <dbReference type="Proteomes" id="UP000283589"/>
    </source>
</evidence>
<reference evidence="1 2" key="1">
    <citation type="submission" date="2018-08" db="EMBL/GenBank/DDBJ databases">
        <title>A genome reference for cultivated species of the human gut microbiota.</title>
        <authorList>
            <person name="Zou Y."/>
            <person name="Xue W."/>
            <person name="Luo G."/>
        </authorList>
    </citation>
    <scope>NUCLEOTIDE SEQUENCE [LARGE SCALE GENOMIC DNA]</scope>
    <source>
        <strain evidence="1 2">AF14-49</strain>
    </source>
</reference>
<evidence type="ECO:0000313" key="1">
    <source>
        <dbReference type="EMBL" id="RGV30302.1"/>
    </source>
</evidence>
<dbReference type="Proteomes" id="UP000283589">
    <property type="component" value="Unassembled WGS sequence"/>
</dbReference>
<dbReference type="AlphaFoldDB" id="A0A412WSW6"/>
<gene>
    <name evidence="1" type="ORF">DWW18_20745</name>
</gene>
<evidence type="ECO:0008006" key="3">
    <source>
        <dbReference type="Google" id="ProtNLM"/>
    </source>
</evidence>
<dbReference type="InterPro" id="IPR011990">
    <property type="entry name" value="TPR-like_helical_dom_sf"/>
</dbReference>